<comment type="caution">
    <text evidence="10">The sequence shown here is derived from an EMBL/GenBank/DDBJ whole genome shotgun (WGS) entry which is preliminary data.</text>
</comment>
<feature type="transmembrane region" description="Helical" evidence="7">
    <location>
        <begin position="379"/>
        <end position="401"/>
    </location>
</feature>
<comment type="similarity">
    <text evidence="2">Belongs to the ABC-4 integral membrane protein family. LolC/E subfamily.</text>
</comment>
<feature type="transmembrane region" description="Helical" evidence="7">
    <location>
        <begin position="20"/>
        <end position="43"/>
    </location>
</feature>
<organism evidence="10 11">
    <name type="scientific">Rarispira pelagica</name>
    <dbReference type="NCBI Taxonomy" id="3141764"/>
    <lineage>
        <taxon>Bacteria</taxon>
        <taxon>Pseudomonadati</taxon>
        <taxon>Spirochaetota</taxon>
        <taxon>Spirochaetia</taxon>
        <taxon>Winmispirales</taxon>
        <taxon>Winmispiraceae</taxon>
        <taxon>Rarispira</taxon>
    </lineage>
</organism>
<dbReference type="PANTHER" id="PTHR30489">
    <property type="entry name" value="LIPOPROTEIN-RELEASING SYSTEM TRANSMEMBRANE PROTEIN LOLE"/>
    <property type="match status" value="1"/>
</dbReference>
<evidence type="ECO:0000313" key="10">
    <source>
        <dbReference type="EMBL" id="MEM5948890.1"/>
    </source>
</evidence>
<evidence type="ECO:0000256" key="5">
    <source>
        <dbReference type="ARBA" id="ARBA00022989"/>
    </source>
</evidence>
<dbReference type="RefSeq" id="WP_420070341.1">
    <property type="nucleotide sequence ID" value="NZ_JBCHKQ010000006.1"/>
</dbReference>
<dbReference type="Proteomes" id="UP001466331">
    <property type="component" value="Unassembled WGS sequence"/>
</dbReference>
<feature type="transmembrane region" description="Helical" evidence="7">
    <location>
        <begin position="311"/>
        <end position="334"/>
    </location>
</feature>
<keyword evidence="11" id="KW-1185">Reference proteome</keyword>
<keyword evidence="5 7" id="KW-1133">Transmembrane helix</keyword>
<dbReference type="Pfam" id="PF02687">
    <property type="entry name" value="FtsX"/>
    <property type="match status" value="1"/>
</dbReference>
<keyword evidence="3" id="KW-1003">Cell membrane</keyword>
<dbReference type="Pfam" id="PF12704">
    <property type="entry name" value="MacB_PCD"/>
    <property type="match status" value="1"/>
</dbReference>
<reference evidence="10 11" key="1">
    <citation type="submission" date="2024-03" db="EMBL/GenBank/DDBJ databases">
        <title>Ignisphaera cupida sp. nov., a hyperthermophilic hydrolytic archaeon from a hot spring of Kamchatka, and proposal of Ignisphaeraceae fam. nov.</title>
        <authorList>
            <person name="Podosokorskaya O.A."/>
            <person name="Elcheninov A.G."/>
            <person name="Maltseva A.I."/>
            <person name="Zayulina K.S."/>
            <person name="Novikov A."/>
            <person name="Merkel A.Y."/>
        </authorList>
    </citation>
    <scope>NUCLEOTIDE SEQUENCE [LARGE SCALE GENOMIC DNA]</scope>
    <source>
        <strain evidence="10 11">38H-sp</strain>
    </source>
</reference>
<evidence type="ECO:0000256" key="3">
    <source>
        <dbReference type="ARBA" id="ARBA00022475"/>
    </source>
</evidence>
<evidence type="ECO:0000259" key="9">
    <source>
        <dbReference type="Pfam" id="PF12704"/>
    </source>
</evidence>
<accession>A0ABU9UE26</accession>
<feature type="domain" description="ABC3 transporter permease C-terminal" evidence="8">
    <location>
        <begin position="267"/>
        <end position="353"/>
    </location>
</feature>
<dbReference type="InterPro" id="IPR003838">
    <property type="entry name" value="ABC3_permease_C"/>
</dbReference>
<evidence type="ECO:0000259" key="8">
    <source>
        <dbReference type="Pfam" id="PF02687"/>
    </source>
</evidence>
<feature type="domain" description="MacB-like periplasmic core" evidence="9">
    <location>
        <begin position="26"/>
        <end position="233"/>
    </location>
</feature>
<dbReference type="InterPro" id="IPR051447">
    <property type="entry name" value="Lipoprotein-release_system"/>
</dbReference>
<dbReference type="EMBL" id="JBCHKQ010000006">
    <property type="protein sequence ID" value="MEM5948890.1"/>
    <property type="molecule type" value="Genomic_DNA"/>
</dbReference>
<proteinExistence type="inferred from homology"/>
<dbReference type="PANTHER" id="PTHR30489:SF0">
    <property type="entry name" value="LIPOPROTEIN-RELEASING SYSTEM TRANSMEMBRANE PROTEIN LOLE"/>
    <property type="match status" value="1"/>
</dbReference>
<feature type="transmembrane region" description="Helical" evidence="7">
    <location>
        <begin position="264"/>
        <end position="289"/>
    </location>
</feature>
<comment type="subcellular location">
    <subcellularLocation>
        <location evidence="1">Cell membrane</location>
        <topology evidence="1">Multi-pass membrane protein</topology>
    </subcellularLocation>
</comment>
<name>A0ABU9UE26_9SPIR</name>
<dbReference type="InterPro" id="IPR025857">
    <property type="entry name" value="MacB_PCD"/>
</dbReference>
<feature type="transmembrane region" description="Helical" evidence="7">
    <location>
        <begin position="341"/>
        <end position="359"/>
    </location>
</feature>
<gene>
    <name evidence="10" type="ORF">WKV44_10095</name>
</gene>
<protein>
    <submittedName>
        <fullName evidence="10">ABC transporter permease</fullName>
    </submittedName>
</protein>
<evidence type="ECO:0000313" key="11">
    <source>
        <dbReference type="Proteomes" id="UP001466331"/>
    </source>
</evidence>
<evidence type="ECO:0000256" key="1">
    <source>
        <dbReference type="ARBA" id="ARBA00004651"/>
    </source>
</evidence>
<keyword evidence="6 7" id="KW-0472">Membrane</keyword>
<evidence type="ECO:0000256" key="2">
    <source>
        <dbReference type="ARBA" id="ARBA00005236"/>
    </source>
</evidence>
<evidence type="ECO:0000256" key="7">
    <source>
        <dbReference type="SAM" id="Phobius"/>
    </source>
</evidence>
<evidence type="ECO:0000256" key="6">
    <source>
        <dbReference type="ARBA" id="ARBA00023136"/>
    </source>
</evidence>
<evidence type="ECO:0000256" key="4">
    <source>
        <dbReference type="ARBA" id="ARBA00022692"/>
    </source>
</evidence>
<keyword evidence="4 7" id="KW-0812">Transmembrane</keyword>
<sequence length="422" mass="46850">MREVLFLAWKNLFNAGKLAGRVRSSIIAIAIGIIPFVVVFYISDGMINGLTGKLIETTTYHMQAISFSDSADMESAAKRLSDTGFFAFPEIDGVGLVLSENGRTGVTVKGIPNDVYKNDKGLQDAIRIESGTFELVGNNAVIGVEVARQLGLTTGDNLKLLTTRKFGKNKLLPRISIFRVVGVISTGYQDVDKLWIYVPYEKAVRLFDKDSSRQIVGIKTDDPFYITQRVKDNVSKLLGRGWFVLTWKELGKAQFISFSTSRAILLFIMAFLAIIAALSISSSLAMLVIERAEEISMLKVMGTHPADISKAYFLSGIFIGVAGAGIGLLIGLFISININNIFVMIQKLINFFSTLFFVLQGREVRLSNFFSSDFYLDYIPVNIDYTSVFVILLSGFMLSFLSSYFPAKKVMVLKPVEILRRE</sequence>